<dbReference type="Pfam" id="PF02275">
    <property type="entry name" value="CBAH"/>
    <property type="match status" value="1"/>
</dbReference>
<dbReference type="InterPro" id="IPR029055">
    <property type="entry name" value="Ntn_hydrolases_N"/>
</dbReference>
<keyword evidence="2 4" id="KW-0378">Hydrolase</keyword>
<comment type="similarity">
    <text evidence="1">Belongs to the peptidase C59 family.</text>
</comment>
<evidence type="ECO:0000256" key="2">
    <source>
        <dbReference type="ARBA" id="ARBA00022801"/>
    </source>
</evidence>
<dbReference type="SUPFAM" id="SSF56235">
    <property type="entry name" value="N-terminal nucleophile aminohydrolases (Ntn hydrolases)"/>
    <property type="match status" value="1"/>
</dbReference>
<dbReference type="PANTHER" id="PTHR35527">
    <property type="entry name" value="CHOLOYLGLYCINE HYDROLASE"/>
    <property type="match status" value="1"/>
</dbReference>
<dbReference type="CDD" id="cd00542">
    <property type="entry name" value="Ntn_PVA"/>
    <property type="match status" value="1"/>
</dbReference>
<dbReference type="InterPro" id="IPR029132">
    <property type="entry name" value="CBAH/NAAA_C"/>
</dbReference>
<evidence type="ECO:0000313" key="4">
    <source>
        <dbReference type="EMBL" id="VAX19173.1"/>
    </source>
</evidence>
<dbReference type="AlphaFoldDB" id="A0A3B1C3K0"/>
<evidence type="ECO:0000256" key="1">
    <source>
        <dbReference type="ARBA" id="ARBA00006625"/>
    </source>
</evidence>
<dbReference type="PANTHER" id="PTHR35527:SF2">
    <property type="entry name" value="HYDROLASE"/>
    <property type="match status" value="1"/>
</dbReference>
<name>A0A3B1C3K0_9ZZZZ</name>
<protein>
    <submittedName>
        <fullName evidence="4">Choloylglycine hydrolase</fullName>
        <ecNumber evidence="4">3.5.1.24</ecNumber>
    </submittedName>
</protein>
<sequence>MKIKSIKTMIIAVALMLFAASTTDACTGIKLKTKDGKTVSGRTLEFGVEVSTSLVAVPKNYQFIGKTDNGDGLKYKTKYSMTGLITFNDINIADGMNSTGLSSGAFYFPTFAEYTPLTKENQSKALSPVDFNNWVLAQFSTADEVKKAIENNEVIIVPTVLDGWGTTAPPFHYVVYDKSGKSIVIEPIKGKLVVHDNPIGVMTNSPGFDWHMTNLRNYTNLKTENAKSMTIDGVTFYQLGQGSGMNGIPGDFTPPSRFVRATAFSVTALPTETTFDAIKDVFHILNNFDIPKGFSREVVDDKVYADYTQVTLARDPNTLKFYYKTYNNQRIKEFDLNSFDATSKNILILNTASEQTVDNVNGKLKPLK</sequence>
<dbReference type="InterPro" id="IPR052193">
    <property type="entry name" value="Peptidase_C59"/>
</dbReference>
<dbReference type="EMBL" id="UOGD01000130">
    <property type="protein sequence ID" value="VAX19173.1"/>
    <property type="molecule type" value="Genomic_DNA"/>
</dbReference>
<gene>
    <name evidence="4" type="ORF">MNBD_IGNAVI01-796</name>
</gene>
<organism evidence="4">
    <name type="scientific">hydrothermal vent metagenome</name>
    <dbReference type="NCBI Taxonomy" id="652676"/>
    <lineage>
        <taxon>unclassified sequences</taxon>
        <taxon>metagenomes</taxon>
        <taxon>ecological metagenomes</taxon>
    </lineage>
</organism>
<dbReference type="Gene3D" id="3.60.60.10">
    <property type="entry name" value="Penicillin V Acylase, Chain A"/>
    <property type="match status" value="1"/>
</dbReference>
<proteinExistence type="inferred from homology"/>
<feature type="domain" description="Choloylglycine hydrolase/NAAA C-terminal" evidence="3">
    <location>
        <begin position="26"/>
        <end position="340"/>
    </location>
</feature>
<dbReference type="EC" id="3.5.1.24" evidence="4"/>
<reference evidence="4" key="1">
    <citation type="submission" date="2018-06" db="EMBL/GenBank/DDBJ databases">
        <authorList>
            <person name="Zhirakovskaya E."/>
        </authorList>
    </citation>
    <scope>NUCLEOTIDE SEQUENCE</scope>
</reference>
<accession>A0A3B1C3K0</accession>
<dbReference type="GO" id="GO:0045302">
    <property type="term" value="F:choloylglycine hydrolase activity"/>
    <property type="evidence" value="ECO:0007669"/>
    <property type="project" value="UniProtKB-EC"/>
</dbReference>
<evidence type="ECO:0000259" key="3">
    <source>
        <dbReference type="Pfam" id="PF02275"/>
    </source>
</evidence>